<feature type="transmembrane region" description="Helical" evidence="2">
    <location>
        <begin position="30"/>
        <end position="47"/>
    </location>
</feature>
<dbReference type="InterPro" id="IPR002931">
    <property type="entry name" value="Transglutaminase-like"/>
</dbReference>
<reference evidence="4 5" key="1">
    <citation type="submission" date="2018-11" db="EMBL/GenBank/DDBJ databases">
        <title>Sequencing the genomes of 1000 actinobacteria strains.</title>
        <authorList>
            <person name="Klenk H.-P."/>
        </authorList>
    </citation>
    <scope>NUCLEOTIDE SEQUENCE [LARGE SCALE GENOMIC DNA]</scope>
    <source>
        <strain evidence="4 5">DSM 9580</strain>
    </source>
</reference>
<proteinExistence type="predicted"/>
<evidence type="ECO:0000313" key="4">
    <source>
        <dbReference type="EMBL" id="ROR66379.1"/>
    </source>
</evidence>
<protein>
    <submittedName>
        <fullName evidence="4">Transglutaminase superfamily protein</fullName>
    </submittedName>
</protein>
<feature type="transmembrane region" description="Helical" evidence="2">
    <location>
        <begin position="59"/>
        <end position="79"/>
    </location>
</feature>
<dbReference type="SMART" id="SM00460">
    <property type="entry name" value="TGc"/>
    <property type="match status" value="1"/>
</dbReference>
<dbReference type="AlphaFoldDB" id="A0A3N2ATL3"/>
<feature type="region of interest" description="Disordered" evidence="1">
    <location>
        <begin position="1"/>
        <end position="26"/>
    </location>
</feature>
<feature type="region of interest" description="Disordered" evidence="1">
    <location>
        <begin position="541"/>
        <end position="597"/>
    </location>
</feature>
<dbReference type="InterPro" id="IPR052901">
    <property type="entry name" value="Bact_TGase-like"/>
</dbReference>
<dbReference type="EMBL" id="RKHJ01000001">
    <property type="protein sequence ID" value="ROR66379.1"/>
    <property type="molecule type" value="Genomic_DNA"/>
</dbReference>
<feature type="transmembrane region" description="Helical" evidence="2">
    <location>
        <begin position="86"/>
        <end position="110"/>
    </location>
</feature>
<dbReference type="SUPFAM" id="SSF54001">
    <property type="entry name" value="Cysteine proteinases"/>
    <property type="match status" value="1"/>
</dbReference>
<gene>
    <name evidence="4" type="ORF">EDD26_1761</name>
</gene>
<feature type="transmembrane region" description="Helical" evidence="2">
    <location>
        <begin position="192"/>
        <end position="209"/>
    </location>
</feature>
<accession>A0A3N2ATL3</accession>
<organism evidence="4 5">
    <name type="scientific">Agrococcus jenensis</name>
    <dbReference type="NCBI Taxonomy" id="46353"/>
    <lineage>
        <taxon>Bacteria</taxon>
        <taxon>Bacillati</taxon>
        <taxon>Actinomycetota</taxon>
        <taxon>Actinomycetes</taxon>
        <taxon>Micrococcales</taxon>
        <taxon>Microbacteriaceae</taxon>
        <taxon>Agrococcus</taxon>
    </lineage>
</organism>
<evidence type="ECO:0000313" key="5">
    <source>
        <dbReference type="Proteomes" id="UP000275456"/>
    </source>
</evidence>
<dbReference type="InterPro" id="IPR021878">
    <property type="entry name" value="TgpA_N"/>
</dbReference>
<dbReference type="PANTHER" id="PTHR42736">
    <property type="entry name" value="PROTEIN-GLUTAMINE GAMMA-GLUTAMYLTRANSFERASE"/>
    <property type="match status" value="1"/>
</dbReference>
<dbReference type="Proteomes" id="UP000275456">
    <property type="component" value="Unassembled WGS sequence"/>
</dbReference>
<feature type="transmembrane region" description="Helical" evidence="2">
    <location>
        <begin position="613"/>
        <end position="632"/>
    </location>
</feature>
<evidence type="ECO:0000256" key="1">
    <source>
        <dbReference type="SAM" id="MobiDB-lite"/>
    </source>
</evidence>
<feature type="compositionally biased region" description="Low complexity" evidence="1">
    <location>
        <begin position="557"/>
        <end position="597"/>
    </location>
</feature>
<keyword evidence="2" id="KW-0472">Membrane</keyword>
<dbReference type="Gene3D" id="3.10.620.30">
    <property type="match status" value="1"/>
</dbReference>
<name>A0A3N2ATL3_9MICO</name>
<feature type="transmembrane region" description="Helical" evidence="2">
    <location>
        <begin position="221"/>
        <end position="242"/>
    </location>
</feature>
<dbReference type="InterPro" id="IPR038765">
    <property type="entry name" value="Papain-like_cys_pep_sf"/>
</dbReference>
<evidence type="ECO:0000256" key="2">
    <source>
        <dbReference type="SAM" id="Phobius"/>
    </source>
</evidence>
<dbReference type="Pfam" id="PF01841">
    <property type="entry name" value="Transglut_core"/>
    <property type="match status" value="1"/>
</dbReference>
<feature type="domain" description="Transglutaminase-like" evidence="3">
    <location>
        <begin position="474"/>
        <end position="543"/>
    </location>
</feature>
<dbReference type="RefSeq" id="WP_170165593.1">
    <property type="nucleotide sequence ID" value="NZ_RKHJ01000001.1"/>
</dbReference>
<sequence length="746" mass="76264">MTAPAFTAAPERPATTAAAPRDRRRPRSRAGLVETLALAALPVAWLWSTQSVLGTEWLWPVLLAVVSMGIAAALARAAWSTFAGSAAAAIVGVGWTTALTAADDALIGVIPTPASVEESLRVLTVGVQDVAWAIATPIALEPPVLAVVVVAAAVLAVHVDLIGLALRAPAIAILFAAVPLLLPIAFRVDVPWWHALPGVAASALALAAPSIDERLVLGRPWAGPIGLVAVAALVAVAVPLVAPSPREVDVDLPTLDDLFQPSTPILDASIDLGDELRRPDPRSVFTYATTDGQPTVTRVTTLSQAGPNGFVDVEPQAAEPAVLVEGADAAPLLQMTVRMSDVRAESLPMPERALDVAPPDGAGWDDANDALRVESGVVESGLEYTATGSRSPLLEVLPAGTGSTGHDAWLELPPEAQAIGAQGAALVDEGMSAGGRVLAVHGFMTSGVWNYSEQLDLPGFAGGGGTGWDALAGFLETRAGYCVHYASATATLLRGAGVPSRVVIGFLPGAEIAGGRSVTTNDFHAWAEAWVDGAGWVRVETTPGAGTGVASPEGDETTPSPTPSATSAAPTPTLTPSASPSPSASPGASAAPGQPTAAPGPGIAIDWAAVRGWLIALGVLLLLALPMLVRAAQRALRLRRGAPGAWLELRASLADAGVRLPGSATPGEVQAAIAARAPAGAAAADRVRLAAERAVFDDGPREPGVLDDDVRRGRRALADALPPWRRVLSALLPPSLFRVVPPLHDE</sequence>
<comment type="caution">
    <text evidence="4">The sequence shown here is derived from an EMBL/GenBank/DDBJ whole genome shotgun (WGS) entry which is preliminary data.</text>
</comment>
<feature type="transmembrane region" description="Helical" evidence="2">
    <location>
        <begin position="164"/>
        <end position="186"/>
    </location>
</feature>
<keyword evidence="2" id="KW-1133">Transmembrane helix</keyword>
<dbReference type="PANTHER" id="PTHR42736:SF1">
    <property type="entry name" value="PROTEIN-GLUTAMINE GAMMA-GLUTAMYLTRANSFERASE"/>
    <property type="match status" value="1"/>
</dbReference>
<keyword evidence="5" id="KW-1185">Reference proteome</keyword>
<feature type="transmembrane region" description="Helical" evidence="2">
    <location>
        <begin position="130"/>
        <end position="157"/>
    </location>
</feature>
<dbReference type="Pfam" id="PF11992">
    <property type="entry name" value="TgpA_N"/>
    <property type="match status" value="1"/>
</dbReference>
<keyword evidence="2" id="KW-0812">Transmembrane</keyword>
<evidence type="ECO:0000259" key="3">
    <source>
        <dbReference type="SMART" id="SM00460"/>
    </source>
</evidence>
<feature type="compositionally biased region" description="Low complexity" evidence="1">
    <location>
        <begin position="1"/>
        <end position="19"/>
    </location>
</feature>